<evidence type="ECO:0000313" key="4">
    <source>
        <dbReference type="Proteomes" id="UP000518752"/>
    </source>
</evidence>
<dbReference type="InterPro" id="IPR036291">
    <property type="entry name" value="NAD(P)-bd_dom_sf"/>
</dbReference>
<gene>
    <name evidence="3" type="ORF">D9757_003862</name>
</gene>
<dbReference type="PANTHER" id="PTHR42760">
    <property type="entry name" value="SHORT-CHAIN DEHYDROGENASES/REDUCTASES FAMILY MEMBER"/>
    <property type="match status" value="1"/>
</dbReference>
<comment type="similarity">
    <text evidence="1">Belongs to the short-chain dehydrogenases/reductases (SDR) family.</text>
</comment>
<dbReference type="GO" id="GO:0016616">
    <property type="term" value="F:oxidoreductase activity, acting on the CH-OH group of donors, NAD or NADP as acceptor"/>
    <property type="evidence" value="ECO:0007669"/>
    <property type="project" value="TreeGrafter"/>
</dbReference>
<evidence type="ECO:0000256" key="1">
    <source>
        <dbReference type="ARBA" id="ARBA00006484"/>
    </source>
</evidence>
<sequence length="275" mass="29079">MVRQLEADILATPSKGVALVTGAAQGMGKDIALRLASDGYDVAINDLPNKLELLKEVQSQIEATGKKSTILTADISIESKVKEMVESTVSQLGSLEVMVSNAGICTTKSMLEVDAEEWDRFFAINTRGTFLCYKYAAIQMIHQGRGGRIIGASSIASKRGWEMGSAYSGSKFAVRGLTQSAASELGRYGITVNTYAPGFIDTPMLADAANSVASGADRAVADKAWAGMAPLNRIGQTADVAGLVSFLASSESSFITGQSVSVVYSRRSPLRVIFS</sequence>
<evidence type="ECO:0000313" key="3">
    <source>
        <dbReference type="EMBL" id="KAF5390070.1"/>
    </source>
</evidence>
<dbReference type="PROSITE" id="PS00061">
    <property type="entry name" value="ADH_SHORT"/>
    <property type="match status" value="1"/>
</dbReference>
<dbReference type="Pfam" id="PF13561">
    <property type="entry name" value="adh_short_C2"/>
    <property type="match status" value="1"/>
</dbReference>
<dbReference type="InterPro" id="IPR002347">
    <property type="entry name" value="SDR_fam"/>
</dbReference>
<dbReference type="AlphaFoldDB" id="A0A8H5HV72"/>
<dbReference type="GO" id="GO:0006633">
    <property type="term" value="P:fatty acid biosynthetic process"/>
    <property type="evidence" value="ECO:0007669"/>
    <property type="project" value="TreeGrafter"/>
</dbReference>
<evidence type="ECO:0000256" key="2">
    <source>
        <dbReference type="ARBA" id="ARBA00022857"/>
    </source>
</evidence>
<dbReference type="PANTHER" id="PTHR42760:SF121">
    <property type="entry name" value="3-OXOACYL-(ACYL-CARRIER-PROTEIN) REDUCTASE"/>
    <property type="match status" value="1"/>
</dbReference>
<keyword evidence="2" id="KW-0521">NADP</keyword>
<accession>A0A8H5HV72</accession>
<protein>
    <recommendedName>
        <fullName evidence="5">NAD(P)-binding protein</fullName>
    </recommendedName>
</protein>
<dbReference type="PRINTS" id="PR00080">
    <property type="entry name" value="SDRFAMILY"/>
</dbReference>
<proteinExistence type="inferred from homology"/>
<organism evidence="3 4">
    <name type="scientific">Collybiopsis confluens</name>
    <dbReference type="NCBI Taxonomy" id="2823264"/>
    <lineage>
        <taxon>Eukaryota</taxon>
        <taxon>Fungi</taxon>
        <taxon>Dikarya</taxon>
        <taxon>Basidiomycota</taxon>
        <taxon>Agaricomycotina</taxon>
        <taxon>Agaricomycetes</taxon>
        <taxon>Agaricomycetidae</taxon>
        <taxon>Agaricales</taxon>
        <taxon>Marasmiineae</taxon>
        <taxon>Omphalotaceae</taxon>
        <taxon>Collybiopsis</taxon>
    </lineage>
</organism>
<dbReference type="InterPro" id="IPR020904">
    <property type="entry name" value="Sc_DH/Rdtase_CS"/>
</dbReference>
<dbReference type="EMBL" id="JAACJN010000017">
    <property type="protein sequence ID" value="KAF5390070.1"/>
    <property type="molecule type" value="Genomic_DNA"/>
</dbReference>
<comment type="caution">
    <text evidence="3">The sequence shown here is derived from an EMBL/GenBank/DDBJ whole genome shotgun (WGS) entry which is preliminary data.</text>
</comment>
<keyword evidence="4" id="KW-1185">Reference proteome</keyword>
<dbReference type="SUPFAM" id="SSF51735">
    <property type="entry name" value="NAD(P)-binding Rossmann-fold domains"/>
    <property type="match status" value="1"/>
</dbReference>
<dbReference type="PRINTS" id="PR00081">
    <property type="entry name" value="GDHRDH"/>
</dbReference>
<name>A0A8H5HV72_9AGAR</name>
<dbReference type="OrthoDB" id="498125at2759"/>
<evidence type="ECO:0008006" key="5">
    <source>
        <dbReference type="Google" id="ProtNLM"/>
    </source>
</evidence>
<dbReference type="Proteomes" id="UP000518752">
    <property type="component" value="Unassembled WGS sequence"/>
</dbReference>
<dbReference type="GO" id="GO:0048038">
    <property type="term" value="F:quinone binding"/>
    <property type="evidence" value="ECO:0007669"/>
    <property type="project" value="TreeGrafter"/>
</dbReference>
<dbReference type="FunFam" id="3.40.50.720:FF:000084">
    <property type="entry name" value="Short-chain dehydrogenase reductase"/>
    <property type="match status" value="1"/>
</dbReference>
<dbReference type="Gene3D" id="3.40.50.720">
    <property type="entry name" value="NAD(P)-binding Rossmann-like Domain"/>
    <property type="match status" value="1"/>
</dbReference>
<reference evidence="3 4" key="1">
    <citation type="journal article" date="2020" name="ISME J.">
        <title>Uncovering the hidden diversity of litter-decomposition mechanisms in mushroom-forming fungi.</title>
        <authorList>
            <person name="Floudas D."/>
            <person name="Bentzer J."/>
            <person name="Ahren D."/>
            <person name="Johansson T."/>
            <person name="Persson P."/>
            <person name="Tunlid A."/>
        </authorList>
    </citation>
    <scope>NUCLEOTIDE SEQUENCE [LARGE SCALE GENOMIC DNA]</scope>
    <source>
        <strain evidence="3 4">CBS 406.79</strain>
    </source>
</reference>